<gene>
    <name evidence="1" type="ORF">RCG00_04280</name>
</gene>
<dbReference type="EMBL" id="CP133217">
    <property type="protein sequence ID" value="WML87582.1"/>
    <property type="molecule type" value="Genomic_DNA"/>
</dbReference>
<evidence type="ECO:0000313" key="1">
    <source>
        <dbReference type="EMBL" id="WML87582.1"/>
    </source>
</evidence>
<accession>A0AA51MNF5</accession>
<reference evidence="1" key="1">
    <citation type="submission" date="2023-08" db="EMBL/GenBank/DDBJ databases">
        <title>New molecular markers tilS and rpoB for phylogenetic and monitoring studies of the genus Thiothrix biodiversity.</title>
        <authorList>
            <person name="Ravin N.V."/>
            <person name="Smolyakov D."/>
            <person name="Markov N.D."/>
            <person name="Beletsky A.V."/>
            <person name="Mardanov A.V."/>
            <person name="Rudenko T.S."/>
            <person name="Grabovich M.Y."/>
        </authorList>
    </citation>
    <scope>NUCLEOTIDE SEQUENCE</scope>
    <source>
        <strain evidence="1">DNT52</strain>
    </source>
</reference>
<organism evidence="1">
    <name type="scientific">Thiothrix subterranea</name>
    <dbReference type="NCBI Taxonomy" id="2735563"/>
    <lineage>
        <taxon>Bacteria</taxon>
        <taxon>Pseudomonadati</taxon>
        <taxon>Pseudomonadota</taxon>
        <taxon>Gammaproteobacteria</taxon>
        <taxon>Thiotrichales</taxon>
        <taxon>Thiotrichaceae</taxon>
        <taxon>Thiothrix</taxon>
    </lineage>
</organism>
<sequence>MLKWPLTSLRLRGSNIPPTGLVEGVLIARYLQGTRGAALVEGVTKHTFNLATLETQLAAVQQVMDIDADGQQQADKDAILLIRYLLGLRNAALIQGITLSSSERKTASSITTYLEALLNPV</sequence>
<protein>
    <submittedName>
        <fullName evidence="1">Uncharacterized protein</fullName>
    </submittedName>
</protein>
<dbReference type="AlphaFoldDB" id="A0AA51MNF5"/>
<proteinExistence type="predicted"/>
<dbReference type="Proteomes" id="UP001229862">
    <property type="component" value="Chromosome"/>
</dbReference>
<name>A0AA51MNF5_9GAMM</name>
<dbReference type="RefSeq" id="WP_308872141.1">
    <property type="nucleotide sequence ID" value="NZ_CP133217.1"/>
</dbReference>